<organism evidence="2">
    <name type="scientific">Oxyrrhis marina</name>
    <name type="common">Dinoflagellate</name>
    <dbReference type="NCBI Taxonomy" id="2969"/>
    <lineage>
        <taxon>Eukaryota</taxon>
        <taxon>Sar</taxon>
        <taxon>Alveolata</taxon>
        <taxon>Dinophyceae</taxon>
        <taxon>Oxyrrhinales</taxon>
        <taxon>Oxyrrhinaceae</taxon>
        <taxon>Oxyrrhis</taxon>
    </lineage>
</organism>
<proteinExistence type="predicted"/>
<reference evidence="2" key="1">
    <citation type="submission" date="2021-01" db="EMBL/GenBank/DDBJ databases">
        <authorList>
            <person name="Corre E."/>
            <person name="Pelletier E."/>
            <person name="Niang G."/>
            <person name="Scheremetjew M."/>
            <person name="Finn R."/>
            <person name="Kale V."/>
            <person name="Holt S."/>
            <person name="Cochrane G."/>
            <person name="Meng A."/>
            <person name="Brown T."/>
            <person name="Cohen L."/>
        </authorList>
    </citation>
    <scope>NUCLEOTIDE SEQUENCE</scope>
    <source>
        <strain evidence="2">CCMP1795</strain>
    </source>
</reference>
<dbReference type="EMBL" id="HBIT01002513">
    <property type="protein sequence ID" value="CAE0615175.1"/>
    <property type="molecule type" value="Transcribed_RNA"/>
</dbReference>
<name>A0A7S3UK09_OXYMA</name>
<accession>A0A7S3UK09</accession>
<gene>
    <name evidence="2" type="ORF">OMAR00292_LOCUS1050</name>
</gene>
<dbReference type="AlphaFoldDB" id="A0A7S3UK09"/>
<evidence type="ECO:0000256" key="1">
    <source>
        <dbReference type="SAM" id="MobiDB-lite"/>
    </source>
</evidence>
<protein>
    <submittedName>
        <fullName evidence="2">Uncharacterized protein</fullName>
    </submittedName>
</protein>
<feature type="region of interest" description="Disordered" evidence="1">
    <location>
        <begin position="91"/>
        <end position="124"/>
    </location>
</feature>
<feature type="compositionally biased region" description="Basic and acidic residues" evidence="1">
    <location>
        <begin position="95"/>
        <end position="105"/>
    </location>
</feature>
<sequence>MDAPAGSTRQNVPVYNGIYAGSAGKEGGFHDGGRASSDRNGFLTSAARFQNGAAGKASGCRYEVVAKGTSTPLMHTSPFATEAQDWHTSTSLFRGPREGPTKEELSADATFGTERNFVVEQHSR</sequence>
<evidence type="ECO:0000313" key="2">
    <source>
        <dbReference type="EMBL" id="CAE0615175.1"/>
    </source>
</evidence>